<accession>A0ACC2JW99</accession>
<evidence type="ECO:0000313" key="1">
    <source>
        <dbReference type="EMBL" id="KAJ8131797.1"/>
    </source>
</evidence>
<proteinExistence type="predicted"/>
<keyword evidence="2" id="KW-1185">Reference proteome</keyword>
<comment type="caution">
    <text evidence="1">The sequence shown here is derived from an EMBL/GenBank/DDBJ whole genome shotgun (WGS) entry which is preliminary data.</text>
</comment>
<reference evidence="1" key="1">
    <citation type="submission" date="2022-12" db="EMBL/GenBank/DDBJ databases">
        <title>Genome Sequence of Lasiodiplodia mahajangana.</title>
        <authorList>
            <person name="Buettner E."/>
        </authorList>
    </citation>
    <scope>NUCLEOTIDE SEQUENCE</scope>
    <source>
        <strain evidence="1">VT137</strain>
    </source>
</reference>
<evidence type="ECO:0000313" key="2">
    <source>
        <dbReference type="Proteomes" id="UP001153332"/>
    </source>
</evidence>
<dbReference type="Proteomes" id="UP001153332">
    <property type="component" value="Unassembled WGS sequence"/>
</dbReference>
<protein>
    <submittedName>
        <fullName evidence="1">Uncharacterized protein</fullName>
    </submittedName>
</protein>
<organism evidence="1 2">
    <name type="scientific">Lasiodiplodia mahajangana</name>
    <dbReference type="NCBI Taxonomy" id="1108764"/>
    <lineage>
        <taxon>Eukaryota</taxon>
        <taxon>Fungi</taxon>
        <taxon>Dikarya</taxon>
        <taxon>Ascomycota</taxon>
        <taxon>Pezizomycotina</taxon>
        <taxon>Dothideomycetes</taxon>
        <taxon>Dothideomycetes incertae sedis</taxon>
        <taxon>Botryosphaeriales</taxon>
        <taxon>Botryosphaeriaceae</taxon>
        <taxon>Lasiodiplodia</taxon>
    </lineage>
</organism>
<gene>
    <name evidence="1" type="ORF">O1611_g1825</name>
</gene>
<dbReference type="EMBL" id="JAPUUL010000226">
    <property type="protein sequence ID" value="KAJ8131797.1"/>
    <property type="molecule type" value="Genomic_DNA"/>
</dbReference>
<sequence length="589" mass="64668">MEGILLVPPDRGTILGRAVWKPRYVVIGPLNQKDGQQSNLSLSQVLSNARIRDAGGRASKSQQQKPPTDAVYFSVYKSKEDTEPIIQHSIASIADCQVQNISHRKQGNVVPTLTVQISPDPATDKLRKRRSSRTTGLIASKDSGPTVLWFVAPEASRFSLDEWARYLQLLVQQQQSMPISPISPTAPTFISPFPTMQDTNEKTSAMSNAKGKLRSKLQSKSSGRTLPPTRDQNSIYNSGSPSLRSRKSDLSSHASSMVPAAMTFVQQHYANMQQDLPSPASTVEEHPEQFIEGWTTAQGRSSALSSPIRGRGSISSSQDPKQPGLDSSPPVIPRETILDRAFQMRCIPGSEREVAGEEKLTSLARFEALMCEAENRQKGTGGRAIAQEPLKSTWDHDESDEDGLEDDGDDDDSDNYAFEQNLDHEGMDATTFNALRFITNRHNSTYNEPTPSNAPQSVSRPQTAHSRNRPTTQRMSSQHYISAPPLQTAPSSRQPDAAAMRRSHEKRHSTSDVKNFNNFNDFTKRLSGTSSLLLVQSNASANSNRGSGDYDAQQTPRGSISPRGTGPTSDERCRWRGSIGVFGNEGGFL</sequence>
<name>A0ACC2JW99_9PEZI</name>